<evidence type="ECO:0000313" key="1">
    <source>
        <dbReference type="EMBL" id="CAI9154409.1"/>
    </source>
</evidence>
<keyword evidence="2" id="KW-1185">Reference proteome</keyword>
<proteinExistence type="predicted"/>
<name>A0ABN8Y3K7_RANTA</name>
<protein>
    <submittedName>
        <fullName evidence="1">Uncharacterized protein</fullName>
    </submittedName>
</protein>
<evidence type="ECO:0000313" key="2">
    <source>
        <dbReference type="Proteomes" id="UP001176941"/>
    </source>
</evidence>
<gene>
    <name evidence="1" type="ORF">MRATA1EN1_LOCUS3371</name>
</gene>
<dbReference type="EMBL" id="OX459947">
    <property type="protein sequence ID" value="CAI9154409.1"/>
    <property type="molecule type" value="Genomic_DNA"/>
</dbReference>
<dbReference type="Proteomes" id="UP001176941">
    <property type="component" value="Chromosome 11"/>
</dbReference>
<sequence length="113" mass="12596">MQHQASRSIKHPGDKGEKNILFSLVFRKLHFKFCCTIELRRTRCALICLPDSTVVVLMATLLRCSLGVGTALFCSPVSRVLFKLHVCKLRGTLGAVPTLLLRKTLYLDANPQA</sequence>
<accession>A0ABN8Y3K7</accession>
<organism evidence="1 2">
    <name type="scientific">Rangifer tarandus platyrhynchus</name>
    <name type="common">Svalbard reindeer</name>
    <dbReference type="NCBI Taxonomy" id="3082113"/>
    <lineage>
        <taxon>Eukaryota</taxon>
        <taxon>Metazoa</taxon>
        <taxon>Chordata</taxon>
        <taxon>Craniata</taxon>
        <taxon>Vertebrata</taxon>
        <taxon>Euteleostomi</taxon>
        <taxon>Mammalia</taxon>
        <taxon>Eutheria</taxon>
        <taxon>Laurasiatheria</taxon>
        <taxon>Artiodactyla</taxon>
        <taxon>Ruminantia</taxon>
        <taxon>Pecora</taxon>
        <taxon>Cervidae</taxon>
        <taxon>Odocoileinae</taxon>
        <taxon>Rangifer</taxon>
    </lineage>
</organism>
<reference evidence="1" key="1">
    <citation type="submission" date="2023-04" db="EMBL/GenBank/DDBJ databases">
        <authorList>
            <consortium name="ELIXIR-Norway"/>
        </authorList>
    </citation>
    <scope>NUCLEOTIDE SEQUENCE [LARGE SCALE GENOMIC DNA]</scope>
</reference>